<name>A0AAN7NPT6_MYCAM</name>
<dbReference type="EMBL" id="JAUNZN010000001">
    <property type="protein sequence ID" value="KAK4829845.1"/>
    <property type="molecule type" value="Genomic_DNA"/>
</dbReference>
<organism evidence="1 2">
    <name type="scientific">Mycteria americana</name>
    <name type="common">Wood stork</name>
    <dbReference type="NCBI Taxonomy" id="33587"/>
    <lineage>
        <taxon>Eukaryota</taxon>
        <taxon>Metazoa</taxon>
        <taxon>Chordata</taxon>
        <taxon>Craniata</taxon>
        <taxon>Vertebrata</taxon>
        <taxon>Euteleostomi</taxon>
        <taxon>Archelosauria</taxon>
        <taxon>Archosauria</taxon>
        <taxon>Dinosauria</taxon>
        <taxon>Saurischia</taxon>
        <taxon>Theropoda</taxon>
        <taxon>Coelurosauria</taxon>
        <taxon>Aves</taxon>
        <taxon>Neognathae</taxon>
        <taxon>Neoaves</taxon>
        <taxon>Aequornithes</taxon>
        <taxon>Ciconiiformes</taxon>
        <taxon>Ciconiidae</taxon>
        <taxon>Mycteria</taxon>
    </lineage>
</organism>
<proteinExistence type="predicted"/>
<gene>
    <name evidence="1" type="ORF">QYF61_006855</name>
</gene>
<keyword evidence="2" id="KW-1185">Reference proteome</keyword>
<dbReference type="Proteomes" id="UP001333110">
    <property type="component" value="Unassembled WGS sequence"/>
</dbReference>
<evidence type="ECO:0000313" key="2">
    <source>
        <dbReference type="Proteomes" id="UP001333110"/>
    </source>
</evidence>
<dbReference type="AlphaFoldDB" id="A0AAN7NPT6"/>
<reference evidence="1 2" key="1">
    <citation type="journal article" date="2023" name="J. Hered.">
        <title>Chromosome-level genome of the wood stork (Mycteria americana) provides insight into avian chromosome evolution.</title>
        <authorList>
            <person name="Flamio R. Jr."/>
            <person name="Ramstad K.M."/>
        </authorList>
    </citation>
    <scope>NUCLEOTIDE SEQUENCE [LARGE SCALE GENOMIC DNA]</scope>
    <source>
        <strain evidence="1">JAX WOST 10</strain>
    </source>
</reference>
<accession>A0AAN7NPT6</accession>
<evidence type="ECO:0000313" key="1">
    <source>
        <dbReference type="EMBL" id="KAK4829845.1"/>
    </source>
</evidence>
<sequence length="107" mass="11883">MLYLISSLGTNWIESSFAEKYLGGLVAKKVWAPQDKREVDILEANLGKERIESSPEEKDVGVMVDEKLSVTWQCALAAQKAIHILGCTKRSMASRSREVILPSTPFS</sequence>
<protein>
    <submittedName>
        <fullName evidence="1">Uncharacterized protein</fullName>
    </submittedName>
</protein>
<comment type="caution">
    <text evidence="1">The sequence shown here is derived from an EMBL/GenBank/DDBJ whole genome shotgun (WGS) entry which is preliminary data.</text>
</comment>